<gene>
    <name evidence="3" type="ORF">ENT72_01445</name>
    <name evidence="2" type="ORF">ENU12_02180</name>
    <name evidence="1" type="ORF">JM64_02485</name>
</gene>
<dbReference type="EMBL" id="DTBH01000052">
    <property type="protein sequence ID" value="HGQ76738.1"/>
    <property type="molecule type" value="Genomic_DNA"/>
</dbReference>
<evidence type="ECO:0000313" key="1">
    <source>
        <dbReference type="EMBL" id="ANE40992.1"/>
    </source>
</evidence>
<sequence length="178" mass="20975">MKSQKLPLLLATIFCILFVTTYLYNVNLIKQLQRLQKIAKAYELYVSDSKDFSKYIEDNNLKELTYLVEKQIKSQVRTKIDMAKLAFRSGNYAETVDLLREIKDIENPWLDEVYFYLGSALYKIGESESAKFYLSSFLDNFKYSIYRKEALVMLHKISDGDLKEKVEEILNKMEKSKE</sequence>
<proteinExistence type="predicted"/>
<dbReference type="InterPro" id="IPR011990">
    <property type="entry name" value="TPR-like_helical_dom_sf"/>
</dbReference>
<dbReference type="SUPFAM" id="SSF48452">
    <property type="entry name" value="TPR-like"/>
    <property type="match status" value="1"/>
</dbReference>
<evidence type="ECO:0000313" key="2">
    <source>
        <dbReference type="EMBL" id="HGQ76738.1"/>
    </source>
</evidence>
<reference evidence="2" key="2">
    <citation type="journal article" date="2020" name="mSystems">
        <title>Genome- and Community-Level Interaction Insights into Carbon Utilization and Element Cycling Functions of Hydrothermarchaeota in Hydrothermal Sediment.</title>
        <authorList>
            <person name="Zhou Z."/>
            <person name="Liu Y."/>
            <person name="Xu W."/>
            <person name="Pan J."/>
            <person name="Luo Z.H."/>
            <person name="Li M."/>
        </authorList>
    </citation>
    <scope>NUCLEOTIDE SEQUENCE [LARGE SCALE GENOMIC DNA]</scope>
    <source>
        <strain evidence="3">SpSt-604</strain>
        <strain evidence="2">SpSt-640</strain>
    </source>
</reference>
<dbReference type="KEGG" id="fng:JM64_02485"/>
<name>A0A172T213_FERPE</name>
<reference evidence="1 4" key="1">
    <citation type="submission" date="2014-08" db="EMBL/GenBank/DDBJ databases">
        <title>Fervidobacterium pennivorans DYC genome.</title>
        <authorList>
            <person name="Wushke S."/>
        </authorList>
    </citation>
    <scope>NUCLEOTIDE SEQUENCE [LARGE SCALE GENOMIC DNA]</scope>
    <source>
        <strain evidence="1 4">DYC</strain>
    </source>
</reference>
<organism evidence="1 4">
    <name type="scientific">Fervidobacterium pennivorans</name>
    <dbReference type="NCBI Taxonomy" id="93466"/>
    <lineage>
        <taxon>Bacteria</taxon>
        <taxon>Thermotogati</taxon>
        <taxon>Thermotogota</taxon>
        <taxon>Thermotogae</taxon>
        <taxon>Thermotogales</taxon>
        <taxon>Fervidobacteriaceae</taxon>
        <taxon>Fervidobacterium</taxon>
    </lineage>
</organism>
<protein>
    <recommendedName>
        <fullName evidence="5">Tetratricopeptide repeat protein</fullName>
    </recommendedName>
</protein>
<dbReference type="EMBL" id="CP011393">
    <property type="protein sequence ID" value="ANE40992.1"/>
    <property type="molecule type" value="Genomic_DNA"/>
</dbReference>
<dbReference type="PATRIC" id="fig|93466.3.peg.548"/>
<dbReference type="OrthoDB" id="37614at2"/>
<evidence type="ECO:0000313" key="3">
    <source>
        <dbReference type="EMBL" id="HGU41579.1"/>
    </source>
</evidence>
<dbReference type="AlphaFoldDB" id="A0A172T213"/>
<evidence type="ECO:0008006" key="5">
    <source>
        <dbReference type="Google" id="ProtNLM"/>
    </source>
</evidence>
<dbReference type="EMBL" id="DSZT01000046">
    <property type="protein sequence ID" value="HGU41579.1"/>
    <property type="molecule type" value="Genomic_DNA"/>
</dbReference>
<evidence type="ECO:0000313" key="4">
    <source>
        <dbReference type="Proteomes" id="UP000077096"/>
    </source>
</evidence>
<dbReference type="Proteomes" id="UP000077096">
    <property type="component" value="Chromosome"/>
</dbReference>
<dbReference type="Gene3D" id="1.25.40.10">
    <property type="entry name" value="Tetratricopeptide repeat domain"/>
    <property type="match status" value="1"/>
</dbReference>
<accession>A0A172T213</accession>